<evidence type="ECO:0000313" key="6">
    <source>
        <dbReference type="EMBL" id="BBD98671.1"/>
    </source>
</evidence>
<evidence type="ECO:0000256" key="1">
    <source>
        <dbReference type="ARBA" id="ARBA00004141"/>
    </source>
</evidence>
<accession>A0A494W375</accession>
<proteinExistence type="predicted"/>
<feature type="transmembrane region" description="Helical" evidence="5">
    <location>
        <begin position="12"/>
        <end position="35"/>
    </location>
</feature>
<gene>
    <name evidence="6" type="ORF">SAMIE_1021720</name>
</gene>
<protein>
    <recommendedName>
        <fullName evidence="8">DoxX family protein</fullName>
    </recommendedName>
</protein>
<evidence type="ECO:0008006" key="8">
    <source>
        <dbReference type="Google" id="ProtNLM"/>
    </source>
</evidence>
<evidence type="ECO:0000256" key="3">
    <source>
        <dbReference type="ARBA" id="ARBA00022989"/>
    </source>
</evidence>
<evidence type="ECO:0000256" key="4">
    <source>
        <dbReference type="ARBA" id="ARBA00023136"/>
    </source>
</evidence>
<name>A0A494W375_9SPHN</name>
<sequence length="139" mass="13912">MSGRNAAYRFGLYGALGAMSLLLAAFFLFVGYMKASAPLPELALHGAWTVHLPEAAGRAVGVSEMALALALLAGLARPGAGAVAALILVLNQIAAAAVHAGSGESAALPQNAVLIALCLAVAGLQRVRMRRAGAPSPVA</sequence>
<keyword evidence="3 5" id="KW-1133">Transmembrane helix</keyword>
<dbReference type="Pfam" id="PF13564">
    <property type="entry name" value="DoxX_2"/>
    <property type="match status" value="1"/>
</dbReference>
<dbReference type="EMBL" id="AP018664">
    <property type="protein sequence ID" value="BBD98671.1"/>
    <property type="molecule type" value="Genomic_DNA"/>
</dbReference>
<dbReference type="InterPro" id="IPR032808">
    <property type="entry name" value="DoxX"/>
</dbReference>
<keyword evidence="7" id="KW-1185">Reference proteome</keyword>
<keyword evidence="4 5" id="KW-0472">Membrane</keyword>
<reference evidence="6 7" key="1">
    <citation type="submission" date="2018-05" db="EMBL/GenBank/DDBJ databases">
        <title>Complete Genome Sequence of the Nonylphenol-Degrading Bacterium Sphingobium amiense DSM 16289T.</title>
        <authorList>
            <person name="Ootsuka M."/>
            <person name="Nishizawa T."/>
            <person name="Ohta H."/>
        </authorList>
    </citation>
    <scope>NUCLEOTIDE SEQUENCE [LARGE SCALE GENOMIC DNA]</scope>
    <source>
        <strain evidence="6 7">DSM 16289</strain>
    </source>
</reference>
<feature type="transmembrane region" description="Helical" evidence="5">
    <location>
        <begin position="106"/>
        <end position="124"/>
    </location>
</feature>
<organism evidence="6 7">
    <name type="scientific">Sphingobium amiense</name>
    <dbReference type="NCBI Taxonomy" id="135719"/>
    <lineage>
        <taxon>Bacteria</taxon>
        <taxon>Pseudomonadati</taxon>
        <taxon>Pseudomonadota</taxon>
        <taxon>Alphaproteobacteria</taxon>
        <taxon>Sphingomonadales</taxon>
        <taxon>Sphingomonadaceae</taxon>
        <taxon>Sphingobium</taxon>
    </lineage>
</organism>
<dbReference type="RefSeq" id="WP_066700494.1">
    <property type="nucleotide sequence ID" value="NZ_AP018664.1"/>
</dbReference>
<dbReference type="KEGG" id="sami:SAMIE_1021720"/>
<keyword evidence="2 5" id="KW-0812">Transmembrane</keyword>
<dbReference type="Proteomes" id="UP000279959">
    <property type="component" value="Chromosome"/>
</dbReference>
<comment type="subcellular location">
    <subcellularLocation>
        <location evidence="1">Membrane</location>
        <topology evidence="1">Multi-pass membrane protein</topology>
    </subcellularLocation>
</comment>
<evidence type="ECO:0000256" key="5">
    <source>
        <dbReference type="SAM" id="Phobius"/>
    </source>
</evidence>
<evidence type="ECO:0000313" key="7">
    <source>
        <dbReference type="Proteomes" id="UP000279959"/>
    </source>
</evidence>
<dbReference type="GO" id="GO:0016020">
    <property type="term" value="C:membrane"/>
    <property type="evidence" value="ECO:0007669"/>
    <property type="project" value="UniProtKB-SubCell"/>
</dbReference>
<evidence type="ECO:0000256" key="2">
    <source>
        <dbReference type="ARBA" id="ARBA00022692"/>
    </source>
</evidence>
<dbReference type="AlphaFoldDB" id="A0A494W375"/>